<dbReference type="GO" id="GO:0046872">
    <property type="term" value="F:metal ion binding"/>
    <property type="evidence" value="ECO:0007669"/>
    <property type="project" value="UniProtKB-KW"/>
</dbReference>
<dbReference type="OrthoDB" id="9784378at2"/>
<dbReference type="PANTHER" id="PTHR42988:SF2">
    <property type="entry name" value="CYCLIC NUCLEOTIDE PHOSPHODIESTERASE CBUA0032-RELATED"/>
    <property type="match status" value="1"/>
</dbReference>
<keyword evidence="3" id="KW-0408">Iron</keyword>
<dbReference type="InterPro" id="IPR004843">
    <property type="entry name" value="Calcineurin-like_PHP"/>
</dbReference>
<feature type="domain" description="Calcineurin-like phosphoesterase" evidence="5">
    <location>
        <begin position="20"/>
        <end position="215"/>
    </location>
</feature>
<dbReference type="Pfam" id="PF00149">
    <property type="entry name" value="Metallophos"/>
    <property type="match status" value="1"/>
</dbReference>
<comment type="similarity">
    <text evidence="4">Belongs to the cyclic nucleotide phosphodiesterase class-III family.</text>
</comment>
<dbReference type="AlphaFoldDB" id="A0A4P7D282"/>
<dbReference type="PANTHER" id="PTHR42988">
    <property type="entry name" value="PHOSPHOHYDROLASE"/>
    <property type="match status" value="1"/>
</dbReference>
<dbReference type="EMBL" id="CP038151">
    <property type="protein sequence ID" value="QBR02769.1"/>
    <property type="molecule type" value="Genomic_DNA"/>
</dbReference>
<keyword evidence="1" id="KW-0479">Metal-binding</keyword>
<dbReference type="InterPro" id="IPR029052">
    <property type="entry name" value="Metallo-depent_PP-like"/>
</dbReference>
<dbReference type="Gene3D" id="3.60.21.10">
    <property type="match status" value="1"/>
</dbReference>
<dbReference type="InterPro" id="IPR050884">
    <property type="entry name" value="CNP_phosphodiesterase-III"/>
</dbReference>
<evidence type="ECO:0000313" key="6">
    <source>
        <dbReference type="EMBL" id="QBR02769.1"/>
    </source>
</evidence>
<evidence type="ECO:0000259" key="5">
    <source>
        <dbReference type="Pfam" id="PF00149"/>
    </source>
</evidence>
<sequence length="309" mass="33900">MPAKSFNNHSPDSRTTTMFIVQLTDLHVVEPGTLGHNGTDNTKYVAHALSRVGALEPKPRAVVLTGDLADHGSVAEYAALRAMLDEIDVPAYLALGNHDNRANFLEVFGNEPYMAQRGAFVQYRVNLGDLDLLVLDTLQEGKIAGHFCDERLAWLADDLAAHRDRPTLVALHHPPIDGLSQLEFFEKGGDWYHALLDTLGTHDNIIGIMAGHTHRSASTTTQGIPLLVGPAACGYQAHMSLDWTRLDVTLAFEAPTMYLHRYADARITSHLIPASAEFSTLRPPYAEHLEKLVDSMQAPDVNLSQGVLK</sequence>
<dbReference type="KEGG" id="ppai:E1956_36780"/>
<evidence type="ECO:0000256" key="3">
    <source>
        <dbReference type="ARBA" id="ARBA00023004"/>
    </source>
</evidence>
<keyword evidence="2" id="KW-0378">Hydrolase</keyword>
<organism evidence="6 7">
    <name type="scientific">Paraburkholderia pallida</name>
    <dbReference type="NCBI Taxonomy" id="2547399"/>
    <lineage>
        <taxon>Bacteria</taxon>
        <taxon>Pseudomonadati</taxon>
        <taxon>Pseudomonadota</taxon>
        <taxon>Betaproteobacteria</taxon>
        <taxon>Burkholderiales</taxon>
        <taxon>Burkholderiaceae</taxon>
        <taxon>Paraburkholderia</taxon>
    </lineage>
</organism>
<evidence type="ECO:0000256" key="4">
    <source>
        <dbReference type="ARBA" id="ARBA00025742"/>
    </source>
</evidence>
<dbReference type="GO" id="GO:0016787">
    <property type="term" value="F:hydrolase activity"/>
    <property type="evidence" value="ECO:0007669"/>
    <property type="project" value="UniProtKB-KW"/>
</dbReference>
<proteinExistence type="inferred from homology"/>
<keyword evidence="7" id="KW-1185">Reference proteome</keyword>
<evidence type="ECO:0000256" key="2">
    <source>
        <dbReference type="ARBA" id="ARBA00022801"/>
    </source>
</evidence>
<accession>A0A4P7D282</accession>
<dbReference type="Proteomes" id="UP000295727">
    <property type="component" value="Chromosome 4"/>
</dbReference>
<name>A0A4P7D282_9BURK</name>
<protein>
    <recommendedName>
        <fullName evidence="5">Calcineurin-like phosphoesterase domain-containing protein</fullName>
    </recommendedName>
</protein>
<reference evidence="6 7" key="1">
    <citation type="submission" date="2019-03" db="EMBL/GenBank/DDBJ databases">
        <title>Paraburkholderia sp. 7MH5, isolated from subtropical forest soil.</title>
        <authorList>
            <person name="Gao Z.-H."/>
            <person name="Qiu L.-H."/>
        </authorList>
    </citation>
    <scope>NUCLEOTIDE SEQUENCE [LARGE SCALE GENOMIC DNA]</scope>
    <source>
        <strain evidence="6 7">7MH5</strain>
    </source>
</reference>
<dbReference type="SUPFAM" id="SSF56300">
    <property type="entry name" value="Metallo-dependent phosphatases"/>
    <property type="match status" value="1"/>
</dbReference>
<gene>
    <name evidence="6" type="ORF">E1956_36780</name>
</gene>
<evidence type="ECO:0000256" key="1">
    <source>
        <dbReference type="ARBA" id="ARBA00022723"/>
    </source>
</evidence>
<evidence type="ECO:0000313" key="7">
    <source>
        <dbReference type="Proteomes" id="UP000295727"/>
    </source>
</evidence>